<feature type="domain" description="Leucine-rich repeat-containing N-terminal plant-type" evidence="11">
    <location>
        <begin position="38"/>
        <end position="78"/>
    </location>
</feature>
<comment type="similarity">
    <text evidence="2">Belongs to the RLP family.</text>
</comment>
<feature type="chain" id="PRO_5040199076" description="Leucine-rich repeat-containing N-terminal plant-type domain-containing protein" evidence="10">
    <location>
        <begin position="28"/>
        <end position="196"/>
    </location>
</feature>
<dbReference type="PANTHER" id="PTHR48060">
    <property type="entry name" value="DNA DAMAGE-REPAIR/TOLERATION PROTEIN DRT100"/>
    <property type="match status" value="1"/>
</dbReference>
<proteinExistence type="inferred from homology"/>
<evidence type="ECO:0000256" key="6">
    <source>
        <dbReference type="ARBA" id="ARBA00022737"/>
    </source>
</evidence>
<keyword evidence="5 10" id="KW-0732">Signal</keyword>
<evidence type="ECO:0000256" key="5">
    <source>
        <dbReference type="ARBA" id="ARBA00022729"/>
    </source>
</evidence>
<feature type="signal peptide" evidence="10">
    <location>
        <begin position="1"/>
        <end position="27"/>
    </location>
</feature>
<dbReference type="Pfam" id="PF00560">
    <property type="entry name" value="LRR_1"/>
    <property type="match status" value="4"/>
</dbReference>
<dbReference type="Proteomes" id="UP001141552">
    <property type="component" value="Unassembled WGS sequence"/>
</dbReference>
<dbReference type="PANTHER" id="PTHR48060:SF21">
    <property type="entry name" value="L DOMAIN-LIKE PROTEIN"/>
    <property type="match status" value="1"/>
</dbReference>
<evidence type="ECO:0000256" key="2">
    <source>
        <dbReference type="ARBA" id="ARBA00009592"/>
    </source>
</evidence>
<dbReference type="AlphaFoldDB" id="A0A9Q0FV37"/>
<evidence type="ECO:0000256" key="7">
    <source>
        <dbReference type="ARBA" id="ARBA00022989"/>
    </source>
</evidence>
<protein>
    <recommendedName>
        <fullName evidence="11">Leucine-rich repeat-containing N-terminal plant-type domain-containing protein</fullName>
    </recommendedName>
</protein>
<dbReference type="GO" id="GO:0016020">
    <property type="term" value="C:membrane"/>
    <property type="evidence" value="ECO:0007669"/>
    <property type="project" value="UniProtKB-SubCell"/>
</dbReference>
<evidence type="ECO:0000256" key="10">
    <source>
        <dbReference type="SAM" id="SignalP"/>
    </source>
</evidence>
<evidence type="ECO:0000256" key="1">
    <source>
        <dbReference type="ARBA" id="ARBA00004479"/>
    </source>
</evidence>
<keyword evidence="13" id="KW-1185">Reference proteome</keyword>
<evidence type="ECO:0000256" key="8">
    <source>
        <dbReference type="ARBA" id="ARBA00023136"/>
    </source>
</evidence>
<dbReference type="InterPro" id="IPR053211">
    <property type="entry name" value="DNA_repair-toleration"/>
</dbReference>
<evidence type="ECO:0000313" key="12">
    <source>
        <dbReference type="EMBL" id="KAJ4837185.1"/>
    </source>
</evidence>
<dbReference type="Gene3D" id="3.80.10.10">
    <property type="entry name" value="Ribonuclease Inhibitor"/>
    <property type="match status" value="1"/>
</dbReference>
<evidence type="ECO:0000256" key="4">
    <source>
        <dbReference type="ARBA" id="ARBA00022692"/>
    </source>
</evidence>
<organism evidence="12 13">
    <name type="scientific">Turnera subulata</name>
    <dbReference type="NCBI Taxonomy" id="218843"/>
    <lineage>
        <taxon>Eukaryota</taxon>
        <taxon>Viridiplantae</taxon>
        <taxon>Streptophyta</taxon>
        <taxon>Embryophyta</taxon>
        <taxon>Tracheophyta</taxon>
        <taxon>Spermatophyta</taxon>
        <taxon>Magnoliopsida</taxon>
        <taxon>eudicotyledons</taxon>
        <taxon>Gunneridae</taxon>
        <taxon>Pentapetalae</taxon>
        <taxon>rosids</taxon>
        <taxon>fabids</taxon>
        <taxon>Malpighiales</taxon>
        <taxon>Passifloraceae</taxon>
        <taxon>Turnera</taxon>
    </lineage>
</organism>
<dbReference type="EMBL" id="JAKUCV010003908">
    <property type="protein sequence ID" value="KAJ4837185.1"/>
    <property type="molecule type" value="Genomic_DNA"/>
</dbReference>
<keyword evidence="6" id="KW-0677">Repeat</keyword>
<keyword evidence="3" id="KW-0433">Leucine-rich repeat</keyword>
<accession>A0A9Q0FV37</accession>
<evidence type="ECO:0000256" key="3">
    <source>
        <dbReference type="ARBA" id="ARBA00022614"/>
    </source>
</evidence>
<reference evidence="12" key="1">
    <citation type="submission" date="2022-02" db="EMBL/GenBank/DDBJ databases">
        <authorList>
            <person name="Henning P.M."/>
            <person name="McCubbin A.G."/>
            <person name="Shore J.S."/>
        </authorList>
    </citation>
    <scope>NUCLEOTIDE SEQUENCE</scope>
    <source>
        <strain evidence="12">F60SS</strain>
        <tissue evidence="12">Leaves</tissue>
    </source>
</reference>
<gene>
    <name evidence="12" type="ORF">Tsubulata_030083</name>
</gene>
<dbReference type="FunFam" id="3.80.10.10:FF:000275">
    <property type="entry name" value="Leucine-rich repeat receptor-like protein kinase"/>
    <property type="match status" value="1"/>
</dbReference>
<evidence type="ECO:0000256" key="9">
    <source>
        <dbReference type="ARBA" id="ARBA00023180"/>
    </source>
</evidence>
<keyword evidence="4" id="KW-0812">Transmembrane</keyword>
<sequence>MKTFVVFCMKLVLLLVHISGNDHLVNAAATSHNTSSYNTEQEALLALKTHITYDPYNSLASNWSSTTPVCSWIVVSCDPILHRVTYLNLSDMGLQGTIPPHIASLSFLAVIDLSDNSFHGSLPSELASLRLLKRINLVRNNFTGAIPNILSNMSSLQYVSLFGNKFTGSLPDDFFENLPNLQDLVLANNLLVGQIP</sequence>
<keyword evidence="8" id="KW-0472">Membrane</keyword>
<dbReference type="InterPro" id="IPR032675">
    <property type="entry name" value="LRR_dom_sf"/>
</dbReference>
<keyword evidence="7" id="KW-1133">Transmembrane helix</keyword>
<evidence type="ECO:0000313" key="13">
    <source>
        <dbReference type="Proteomes" id="UP001141552"/>
    </source>
</evidence>
<evidence type="ECO:0000259" key="11">
    <source>
        <dbReference type="Pfam" id="PF08263"/>
    </source>
</evidence>
<name>A0A9Q0FV37_9ROSI</name>
<dbReference type="InterPro" id="IPR013210">
    <property type="entry name" value="LRR_N_plant-typ"/>
</dbReference>
<comment type="caution">
    <text evidence="12">The sequence shown here is derived from an EMBL/GenBank/DDBJ whole genome shotgun (WGS) entry which is preliminary data.</text>
</comment>
<reference evidence="12" key="2">
    <citation type="journal article" date="2023" name="Plants (Basel)">
        <title>Annotation of the Turnera subulata (Passifloraceae) Draft Genome Reveals the S-Locus Evolved after the Divergence of Turneroideae from Passifloroideae in a Stepwise Manner.</title>
        <authorList>
            <person name="Henning P.M."/>
            <person name="Roalson E.H."/>
            <person name="Mir W."/>
            <person name="McCubbin A.G."/>
            <person name="Shore J.S."/>
        </authorList>
    </citation>
    <scope>NUCLEOTIDE SEQUENCE</scope>
    <source>
        <strain evidence="12">F60SS</strain>
    </source>
</reference>
<dbReference type="Pfam" id="PF08263">
    <property type="entry name" value="LRRNT_2"/>
    <property type="match status" value="1"/>
</dbReference>
<comment type="subcellular location">
    <subcellularLocation>
        <location evidence="1">Membrane</location>
        <topology evidence="1">Single-pass type I membrane protein</topology>
    </subcellularLocation>
</comment>
<dbReference type="SUPFAM" id="SSF52058">
    <property type="entry name" value="L domain-like"/>
    <property type="match status" value="1"/>
</dbReference>
<keyword evidence="9" id="KW-0325">Glycoprotein</keyword>
<dbReference type="OrthoDB" id="851921at2759"/>
<dbReference type="InterPro" id="IPR001611">
    <property type="entry name" value="Leu-rich_rpt"/>
</dbReference>